<reference evidence="2 3" key="1">
    <citation type="submission" date="2020-07" db="EMBL/GenBank/DDBJ databases">
        <title>Sequencing the genomes of 1000 actinobacteria strains.</title>
        <authorList>
            <person name="Klenk H.-P."/>
        </authorList>
    </citation>
    <scope>NUCLEOTIDE SEQUENCE [LARGE SCALE GENOMIC DNA]</scope>
    <source>
        <strain evidence="2 3">LI1</strain>
    </source>
</reference>
<accession>A0A7Z0EGI9</accession>
<protein>
    <recommendedName>
        <fullName evidence="4">DUF3558 domain-containing protein</fullName>
    </recommendedName>
</protein>
<dbReference type="PROSITE" id="PS51257">
    <property type="entry name" value="PROKAR_LIPOPROTEIN"/>
    <property type="match status" value="1"/>
</dbReference>
<dbReference type="Proteomes" id="UP000537260">
    <property type="component" value="Unassembled WGS sequence"/>
</dbReference>
<name>A0A7Z0EGI9_9MICO</name>
<feature type="signal peptide" evidence="1">
    <location>
        <begin position="1"/>
        <end position="29"/>
    </location>
</feature>
<keyword evidence="1" id="KW-0732">Signal</keyword>
<dbReference type="RefSeq" id="WP_179579861.1">
    <property type="nucleotide sequence ID" value="NZ_JACCFM010000001.1"/>
</dbReference>
<gene>
    <name evidence="2" type="ORF">HNR05_003019</name>
</gene>
<evidence type="ECO:0008006" key="4">
    <source>
        <dbReference type="Google" id="ProtNLM"/>
    </source>
</evidence>
<evidence type="ECO:0000313" key="2">
    <source>
        <dbReference type="EMBL" id="NYJ21228.1"/>
    </source>
</evidence>
<evidence type="ECO:0000256" key="1">
    <source>
        <dbReference type="SAM" id="SignalP"/>
    </source>
</evidence>
<keyword evidence="3" id="KW-1185">Reference proteome</keyword>
<comment type="caution">
    <text evidence="2">The sequence shown here is derived from an EMBL/GenBank/DDBJ whole genome shotgun (WGS) entry which is preliminary data.</text>
</comment>
<dbReference type="EMBL" id="JACCFM010000001">
    <property type="protein sequence ID" value="NYJ21228.1"/>
    <property type="molecule type" value="Genomic_DNA"/>
</dbReference>
<sequence>MTHGTRTIRAAATTLALFALIAVSVSGCAAAGKDPEMDHLHALTEADELLVAAQNVLGGEWENADGGADTCVLPSGESGVQYGLTRGGGNPVGDAQSVAASVTAVATLWTSAGFEPTVIELPALDGLALTEVRYPETGYGVDGLYLSFQATTAGASVQALTRCVPGDAAEINRAWHEANDPAMP</sequence>
<evidence type="ECO:0000313" key="3">
    <source>
        <dbReference type="Proteomes" id="UP000537260"/>
    </source>
</evidence>
<organism evidence="2 3">
    <name type="scientific">Glaciibacter psychrotolerans</name>
    <dbReference type="NCBI Taxonomy" id="670054"/>
    <lineage>
        <taxon>Bacteria</taxon>
        <taxon>Bacillati</taxon>
        <taxon>Actinomycetota</taxon>
        <taxon>Actinomycetes</taxon>
        <taxon>Micrococcales</taxon>
        <taxon>Microbacteriaceae</taxon>
        <taxon>Glaciibacter</taxon>
    </lineage>
</organism>
<proteinExistence type="predicted"/>
<feature type="chain" id="PRO_5038603593" description="DUF3558 domain-containing protein" evidence="1">
    <location>
        <begin position="30"/>
        <end position="184"/>
    </location>
</feature>
<dbReference type="AlphaFoldDB" id="A0A7Z0EGI9"/>